<feature type="compositionally biased region" description="Low complexity" evidence="1">
    <location>
        <begin position="52"/>
        <end position="61"/>
    </location>
</feature>
<keyword evidence="4" id="KW-1185">Reference proteome</keyword>
<proteinExistence type="predicted"/>
<comment type="caution">
    <text evidence="3">The sequence shown here is derived from an EMBL/GenBank/DDBJ whole genome shotgun (WGS) entry which is preliminary data.</text>
</comment>
<dbReference type="PANTHER" id="PTHR35910">
    <property type="entry name" value="2EXR DOMAIN-CONTAINING PROTEIN"/>
    <property type="match status" value="1"/>
</dbReference>
<dbReference type="Pfam" id="PF20150">
    <property type="entry name" value="2EXR"/>
    <property type="match status" value="1"/>
</dbReference>
<accession>A0ABR4PH27</accession>
<feature type="domain" description="2EXR" evidence="2">
    <location>
        <begin position="12"/>
        <end position="107"/>
    </location>
</feature>
<evidence type="ECO:0000313" key="3">
    <source>
        <dbReference type="EMBL" id="KAL3422638.1"/>
    </source>
</evidence>
<protein>
    <recommendedName>
        <fullName evidence="2">2EXR domain-containing protein</fullName>
    </recommendedName>
</protein>
<dbReference type="PANTHER" id="PTHR35910:SF6">
    <property type="entry name" value="2EXR DOMAIN-CONTAINING PROTEIN"/>
    <property type="match status" value="1"/>
</dbReference>
<organism evidence="3 4">
    <name type="scientific">Phlyctema vagabunda</name>
    <dbReference type="NCBI Taxonomy" id="108571"/>
    <lineage>
        <taxon>Eukaryota</taxon>
        <taxon>Fungi</taxon>
        <taxon>Dikarya</taxon>
        <taxon>Ascomycota</taxon>
        <taxon>Pezizomycotina</taxon>
        <taxon>Leotiomycetes</taxon>
        <taxon>Helotiales</taxon>
        <taxon>Dermateaceae</taxon>
        <taxon>Phlyctema</taxon>
    </lineage>
</organism>
<gene>
    <name evidence="3" type="ORF">PVAG01_06794</name>
</gene>
<name>A0ABR4PH27_9HELO</name>
<sequence>MTNNPNNPNNTFHYFAHLPSELRIKIWKSLLPEKRIVPVRFDPETQRYVSDTTTTTSTSTTNRGHPHSLLHTNRESRGIFLARYSGLRLSARYPSAPIYVDHETDTLFFHDIECSPDGDLGWDLARAPDRQRIRHVAIDSCVWDLLRAFKADELSELRALTGLRSIALVLQPDRGDGEGAHPNTAAVLRDPDEWQDEIRHVNFYVALLSSALAQNTDIPWVTGPPEVTMWICRDLRSAPWRIGGGGDLI</sequence>
<feature type="region of interest" description="Disordered" evidence="1">
    <location>
        <begin position="49"/>
        <end position="69"/>
    </location>
</feature>
<dbReference type="EMBL" id="JBFCZG010000005">
    <property type="protein sequence ID" value="KAL3422638.1"/>
    <property type="molecule type" value="Genomic_DNA"/>
</dbReference>
<evidence type="ECO:0000313" key="4">
    <source>
        <dbReference type="Proteomes" id="UP001629113"/>
    </source>
</evidence>
<evidence type="ECO:0000259" key="2">
    <source>
        <dbReference type="Pfam" id="PF20150"/>
    </source>
</evidence>
<evidence type="ECO:0000256" key="1">
    <source>
        <dbReference type="SAM" id="MobiDB-lite"/>
    </source>
</evidence>
<reference evidence="3 4" key="1">
    <citation type="submission" date="2024-06" db="EMBL/GenBank/DDBJ databases">
        <title>Complete genome of Phlyctema vagabunda strain 19-DSS-EL-015.</title>
        <authorList>
            <person name="Fiorenzani C."/>
        </authorList>
    </citation>
    <scope>NUCLEOTIDE SEQUENCE [LARGE SCALE GENOMIC DNA]</scope>
    <source>
        <strain evidence="3 4">19-DSS-EL-015</strain>
    </source>
</reference>
<dbReference type="InterPro" id="IPR045518">
    <property type="entry name" value="2EXR"/>
</dbReference>
<dbReference type="Proteomes" id="UP001629113">
    <property type="component" value="Unassembled WGS sequence"/>
</dbReference>